<dbReference type="GO" id="GO:0006364">
    <property type="term" value="P:rRNA processing"/>
    <property type="evidence" value="ECO:0007669"/>
    <property type="project" value="UniProtKB-UniRule"/>
</dbReference>
<evidence type="ECO:0000256" key="1">
    <source>
        <dbReference type="ARBA" id="ARBA00022490"/>
    </source>
</evidence>
<dbReference type="InterPro" id="IPR011033">
    <property type="entry name" value="PRC_barrel-like_sf"/>
</dbReference>
<accession>A0A239PJA6</accession>
<proteinExistence type="inferred from homology"/>
<comment type="similarity">
    <text evidence="5">Belongs to the RimM family.</text>
</comment>
<keyword evidence="2 5" id="KW-0690">Ribosome biogenesis</keyword>
<dbReference type="InterPro" id="IPR036976">
    <property type="entry name" value="RimM_N_sf"/>
</dbReference>
<evidence type="ECO:0000256" key="2">
    <source>
        <dbReference type="ARBA" id="ARBA00022517"/>
    </source>
</evidence>
<keyword evidence="3 5" id="KW-0698">rRNA processing</keyword>
<feature type="domain" description="Ribosome maturation factor RimM PRC barrel" evidence="7">
    <location>
        <begin position="104"/>
        <end position="167"/>
    </location>
</feature>
<dbReference type="AlphaFoldDB" id="A0A239PJA6"/>
<protein>
    <recommendedName>
        <fullName evidence="5">Ribosome maturation factor RimM</fullName>
    </recommendedName>
</protein>
<dbReference type="InterPro" id="IPR011961">
    <property type="entry name" value="RimM"/>
</dbReference>
<dbReference type="NCBIfam" id="TIGR02273">
    <property type="entry name" value="16S_RimM"/>
    <property type="match status" value="1"/>
</dbReference>
<comment type="function">
    <text evidence="5">An accessory protein needed during the final step in the assembly of 30S ribosomal subunit, possibly for assembly of the head region. Essential for efficient processing of 16S rRNA. May be needed both before and after RbfA during the maturation of 16S rRNA. It has affinity for free ribosomal 30S subunits but not for 70S ribosomes.</text>
</comment>
<dbReference type="PANTHER" id="PTHR33692">
    <property type="entry name" value="RIBOSOME MATURATION FACTOR RIMM"/>
    <property type="match status" value="1"/>
</dbReference>
<dbReference type="Pfam" id="PF01782">
    <property type="entry name" value="RimM"/>
    <property type="match status" value="1"/>
</dbReference>
<evidence type="ECO:0000256" key="3">
    <source>
        <dbReference type="ARBA" id="ARBA00022552"/>
    </source>
</evidence>
<dbReference type="EMBL" id="FZQA01000001">
    <property type="protein sequence ID" value="SNT67705.1"/>
    <property type="molecule type" value="Genomic_DNA"/>
</dbReference>
<dbReference type="GO" id="GO:0043022">
    <property type="term" value="F:ribosome binding"/>
    <property type="evidence" value="ECO:0007669"/>
    <property type="project" value="InterPro"/>
</dbReference>
<organism evidence="8 9">
    <name type="scientific">Amphiplicatus metriothermophilus</name>
    <dbReference type="NCBI Taxonomy" id="1519374"/>
    <lineage>
        <taxon>Bacteria</taxon>
        <taxon>Pseudomonadati</taxon>
        <taxon>Pseudomonadota</taxon>
        <taxon>Alphaproteobacteria</taxon>
        <taxon>Parvularculales</taxon>
        <taxon>Parvularculaceae</taxon>
        <taxon>Amphiplicatus</taxon>
    </lineage>
</organism>
<dbReference type="Pfam" id="PF24986">
    <property type="entry name" value="PRC_RimM"/>
    <property type="match status" value="1"/>
</dbReference>
<dbReference type="InterPro" id="IPR056792">
    <property type="entry name" value="PRC_RimM"/>
</dbReference>
<evidence type="ECO:0000313" key="9">
    <source>
        <dbReference type="Proteomes" id="UP000198346"/>
    </source>
</evidence>
<feature type="domain" description="RimM N-terminal" evidence="6">
    <location>
        <begin position="11"/>
        <end position="90"/>
    </location>
</feature>
<comment type="domain">
    <text evidence="5">The PRC barrel domain binds ribosomal protein uS19.</text>
</comment>
<keyword evidence="9" id="KW-1185">Reference proteome</keyword>
<dbReference type="InterPro" id="IPR009000">
    <property type="entry name" value="Transl_B-barrel_sf"/>
</dbReference>
<evidence type="ECO:0000259" key="6">
    <source>
        <dbReference type="Pfam" id="PF01782"/>
    </source>
</evidence>
<dbReference type="GO" id="GO:0042274">
    <property type="term" value="P:ribosomal small subunit biogenesis"/>
    <property type="evidence" value="ECO:0007669"/>
    <property type="project" value="UniProtKB-UniRule"/>
</dbReference>
<keyword evidence="1 5" id="KW-0963">Cytoplasm</keyword>
<evidence type="ECO:0000259" key="7">
    <source>
        <dbReference type="Pfam" id="PF24986"/>
    </source>
</evidence>
<dbReference type="PANTHER" id="PTHR33692:SF1">
    <property type="entry name" value="RIBOSOME MATURATION FACTOR RIMM"/>
    <property type="match status" value="1"/>
</dbReference>
<comment type="subcellular location">
    <subcellularLocation>
        <location evidence="5">Cytoplasm</location>
    </subcellularLocation>
</comment>
<evidence type="ECO:0000256" key="5">
    <source>
        <dbReference type="HAMAP-Rule" id="MF_00014"/>
    </source>
</evidence>
<dbReference type="SUPFAM" id="SSF50447">
    <property type="entry name" value="Translation proteins"/>
    <property type="match status" value="1"/>
</dbReference>
<dbReference type="GO" id="GO:0005840">
    <property type="term" value="C:ribosome"/>
    <property type="evidence" value="ECO:0007669"/>
    <property type="project" value="InterPro"/>
</dbReference>
<dbReference type="OrthoDB" id="9788191at2"/>
<dbReference type="HAMAP" id="MF_00014">
    <property type="entry name" value="Ribosome_mat_RimM"/>
    <property type="match status" value="1"/>
</dbReference>
<dbReference type="SUPFAM" id="SSF50346">
    <property type="entry name" value="PRC-barrel domain"/>
    <property type="match status" value="1"/>
</dbReference>
<comment type="subunit">
    <text evidence="5">Binds ribosomal protein uS19.</text>
</comment>
<evidence type="ECO:0000256" key="4">
    <source>
        <dbReference type="ARBA" id="ARBA00023186"/>
    </source>
</evidence>
<dbReference type="Gene3D" id="2.40.30.60">
    <property type="entry name" value="RimM"/>
    <property type="match status" value="1"/>
</dbReference>
<gene>
    <name evidence="5" type="primary">rimM</name>
    <name evidence="8" type="ORF">SAMN06297382_0198</name>
</gene>
<dbReference type="GO" id="GO:0005737">
    <property type="term" value="C:cytoplasm"/>
    <property type="evidence" value="ECO:0007669"/>
    <property type="project" value="UniProtKB-SubCell"/>
</dbReference>
<name>A0A239PJA6_9PROT</name>
<reference evidence="8 9" key="1">
    <citation type="submission" date="2017-07" db="EMBL/GenBank/DDBJ databases">
        <authorList>
            <person name="Sun Z.S."/>
            <person name="Albrecht U."/>
            <person name="Echele G."/>
            <person name="Lee C.C."/>
        </authorList>
    </citation>
    <scope>NUCLEOTIDE SEQUENCE [LARGE SCALE GENOMIC DNA]</scope>
    <source>
        <strain evidence="8 9">CGMCC 1.12710</strain>
    </source>
</reference>
<dbReference type="InterPro" id="IPR002676">
    <property type="entry name" value="RimM_N"/>
</dbReference>
<dbReference type="Proteomes" id="UP000198346">
    <property type="component" value="Unassembled WGS sequence"/>
</dbReference>
<sequence>MNAPDKRRVCLGAIAGAHGVKGEMKIRTFTEREADVTAYGPTESEDGARRFTLEVVRVLKPGLILARAPEIQSREDAAALAGTRLYVPRTALPALEDEDEFYVEDLVGLQAVDESGARLGRVVAVHNFGAGDILELGERDGGARAVMIPFLKTAVPAIDLEAGRLTVAREALGAAESNKRAPTLRDDAGVIASDDLGVDLDAMRQEDA</sequence>
<evidence type="ECO:0000313" key="8">
    <source>
        <dbReference type="EMBL" id="SNT67705.1"/>
    </source>
</evidence>
<keyword evidence="4 5" id="KW-0143">Chaperone</keyword>
<dbReference type="RefSeq" id="WP_089410726.1">
    <property type="nucleotide sequence ID" value="NZ_FZQA01000001.1"/>
</dbReference>
<dbReference type="Gene3D" id="2.30.30.240">
    <property type="entry name" value="PRC-barrel domain"/>
    <property type="match status" value="1"/>
</dbReference>